<dbReference type="AlphaFoldDB" id="A0A6N1VFR4"/>
<feature type="transmembrane region" description="Helical" evidence="1">
    <location>
        <begin position="352"/>
        <end position="371"/>
    </location>
</feature>
<feature type="transmembrane region" description="Helical" evidence="1">
    <location>
        <begin position="213"/>
        <end position="230"/>
    </location>
</feature>
<feature type="transmembrane region" description="Helical" evidence="1">
    <location>
        <begin position="405"/>
        <end position="424"/>
    </location>
</feature>
<gene>
    <name evidence="2" type="ORF">HTY61_15610</name>
</gene>
<feature type="transmembrane region" description="Helical" evidence="1">
    <location>
        <begin position="237"/>
        <end position="257"/>
    </location>
</feature>
<evidence type="ECO:0000313" key="2">
    <source>
        <dbReference type="EMBL" id="QKV19776.1"/>
    </source>
</evidence>
<feature type="transmembrane region" description="Helical" evidence="1">
    <location>
        <begin position="269"/>
        <end position="289"/>
    </location>
</feature>
<feature type="transmembrane region" description="Helical" evidence="1">
    <location>
        <begin position="296"/>
        <end position="314"/>
    </location>
</feature>
<protein>
    <submittedName>
        <fullName evidence="2">GtrA family protein</fullName>
    </submittedName>
</protein>
<name>A0A6N1VFR4_9HYPH</name>
<dbReference type="EMBL" id="CP054836">
    <property type="protein sequence ID" value="QKV19776.1"/>
    <property type="molecule type" value="Genomic_DNA"/>
</dbReference>
<feature type="transmembrane region" description="Helical" evidence="1">
    <location>
        <begin position="383"/>
        <end position="399"/>
    </location>
</feature>
<reference evidence="2 3" key="1">
    <citation type="submission" date="2020-06" db="EMBL/GenBank/DDBJ databases">
        <title>Oricola thermophila sp. nov. isolated from a tidal sediments.</title>
        <authorList>
            <person name="Kwon K.K."/>
            <person name="Yang S.-H."/>
            <person name="Park M.-J."/>
        </authorList>
    </citation>
    <scope>NUCLEOTIDE SEQUENCE [LARGE SCALE GENOMIC DNA]</scope>
    <source>
        <strain evidence="2 3">MEBiC13590</strain>
    </source>
</reference>
<accession>A0A6N1VFR4</accession>
<keyword evidence="1" id="KW-0812">Transmembrane</keyword>
<feature type="transmembrane region" description="Helical" evidence="1">
    <location>
        <begin position="117"/>
        <end position="135"/>
    </location>
</feature>
<keyword evidence="1" id="KW-1133">Transmembrane helix</keyword>
<feature type="transmembrane region" description="Helical" evidence="1">
    <location>
        <begin position="168"/>
        <end position="185"/>
    </location>
</feature>
<feature type="transmembrane region" description="Helical" evidence="1">
    <location>
        <begin position="142"/>
        <end position="162"/>
    </location>
</feature>
<evidence type="ECO:0000256" key="1">
    <source>
        <dbReference type="SAM" id="Phobius"/>
    </source>
</evidence>
<feature type="transmembrane region" description="Helical" evidence="1">
    <location>
        <begin position="436"/>
        <end position="453"/>
    </location>
</feature>
<dbReference type="Proteomes" id="UP000509367">
    <property type="component" value="Chromosome"/>
</dbReference>
<dbReference type="KEGG" id="orm:HTY61_15610"/>
<sequence length="604" mass="63390">MTVLSEPSETGMRPAQPLRRLDPALLAMAGTLFVTAIGLPSMDGPGIPNSDDLVRLVQVRDLLAGQDWFDLTQYRLGLDGGTPMHWSRLVDAPIAAIAFLGTRIAGDAAFGEWLARVLWPALVQFLALMALMTACGRTANEALRLPVAVVGAVAMWTVGVFAPGSLDHHNIQAALALWLLALLLPGSRPVAAHAAAGLVAVLMLAIGMEVLPYVAVAGAVVSLGYVAGAVSPRAARAFGVSVALTAGAVFLATVAPARWTDDACDGFSSFHLVTGLAGGLGLVAATALPRRLSGRVLSLMLLAAAFLAVVVLLFPHCLANPLASLDPRLREFWLEGVIETRSLADLWREDPFAIPGLYGMAGVALVVALVGAATGRPLPRHQSVVFAAFLAMGLAVTAWQQRGFVFAAVFAVLPLGFWIGRLRASMPEKRGTTDSLRLAGAWAVSLNFLWWIAGAQAANLFSGTPTLHEQAASVSPRDYCYAADLYAPLATEPEGVVLGATDIGAMILLHTNHRAVAGPYHRNTAGNLLLIEAMTAPPAVARGILRAGGVTIVADCMRAADAADFMRAAPGGLQAALRSDAVPDWLEPVRQTVGEPLVLYRVRP</sequence>
<keyword evidence="1" id="KW-0472">Membrane</keyword>
<dbReference type="RefSeq" id="WP_175277667.1">
    <property type="nucleotide sequence ID" value="NZ_CP054836.1"/>
</dbReference>
<proteinExistence type="predicted"/>
<evidence type="ECO:0000313" key="3">
    <source>
        <dbReference type="Proteomes" id="UP000509367"/>
    </source>
</evidence>
<organism evidence="2 3">
    <name type="scientific">Oricola thermophila</name>
    <dbReference type="NCBI Taxonomy" id="2742145"/>
    <lineage>
        <taxon>Bacteria</taxon>
        <taxon>Pseudomonadati</taxon>
        <taxon>Pseudomonadota</taxon>
        <taxon>Alphaproteobacteria</taxon>
        <taxon>Hyphomicrobiales</taxon>
        <taxon>Ahrensiaceae</taxon>
        <taxon>Oricola</taxon>
    </lineage>
</organism>
<feature type="transmembrane region" description="Helical" evidence="1">
    <location>
        <begin position="21"/>
        <end position="39"/>
    </location>
</feature>
<keyword evidence="3" id="KW-1185">Reference proteome</keyword>